<dbReference type="Gene3D" id="3.30.365.10">
    <property type="entry name" value="Aldehyde oxidase/xanthine dehydrogenase, molybdopterin binding domain"/>
    <property type="match status" value="4"/>
</dbReference>
<feature type="domain" description="Aldehyde oxidase/xanthine dehydrogenase a/b hammerhead" evidence="2">
    <location>
        <begin position="227"/>
        <end position="331"/>
    </location>
</feature>
<dbReference type="Pfam" id="PF02738">
    <property type="entry name" value="MoCoBD_1"/>
    <property type="match status" value="1"/>
</dbReference>
<evidence type="ECO:0000313" key="4">
    <source>
        <dbReference type="Proteomes" id="UP000183447"/>
    </source>
</evidence>
<dbReference type="InterPro" id="IPR046867">
    <property type="entry name" value="AldOxase/xan_DH_MoCoBD2"/>
</dbReference>
<dbReference type="GO" id="GO:0016491">
    <property type="term" value="F:oxidoreductase activity"/>
    <property type="evidence" value="ECO:0007669"/>
    <property type="project" value="InterPro"/>
</dbReference>
<organism evidence="3 4">
    <name type="scientific">Devosia enhydra</name>
    <dbReference type="NCBI Taxonomy" id="665118"/>
    <lineage>
        <taxon>Bacteria</taxon>
        <taxon>Pseudomonadati</taxon>
        <taxon>Pseudomonadota</taxon>
        <taxon>Alphaproteobacteria</taxon>
        <taxon>Hyphomicrobiales</taxon>
        <taxon>Devosiaceae</taxon>
        <taxon>Devosia</taxon>
    </lineage>
</organism>
<dbReference type="SUPFAM" id="SSF54665">
    <property type="entry name" value="CO dehydrogenase molybdoprotein N-domain-like"/>
    <property type="match status" value="1"/>
</dbReference>
<dbReference type="SUPFAM" id="SSF56003">
    <property type="entry name" value="Molybdenum cofactor-binding domain"/>
    <property type="match status" value="2"/>
</dbReference>
<dbReference type="PANTHER" id="PTHR47495:SF2">
    <property type="entry name" value="ALDEHYDE DEHYDROGENASE"/>
    <property type="match status" value="1"/>
</dbReference>
<protein>
    <submittedName>
        <fullName evidence="3">Isoquinoline 1-oxidoreductase, beta subunit</fullName>
    </submittedName>
</protein>
<feature type="transmembrane region" description="Helical" evidence="1">
    <location>
        <begin position="21"/>
        <end position="39"/>
    </location>
</feature>
<dbReference type="PIRSF" id="PIRSF036389">
    <property type="entry name" value="IOR_B"/>
    <property type="match status" value="1"/>
</dbReference>
<dbReference type="SMART" id="SM01008">
    <property type="entry name" value="Ald_Xan_dh_C"/>
    <property type="match status" value="1"/>
</dbReference>
<dbReference type="STRING" id="665118.SAMN02983003_2497"/>
<reference evidence="3 4" key="1">
    <citation type="submission" date="2016-11" db="EMBL/GenBank/DDBJ databases">
        <authorList>
            <person name="Jaros S."/>
            <person name="Januszkiewicz K."/>
            <person name="Wedrychowicz H."/>
        </authorList>
    </citation>
    <scope>NUCLEOTIDE SEQUENCE [LARGE SCALE GENOMIC DNA]</scope>
    <source>
        <strain evidence="3 4">ATCC 23634</strain>
    </source>
</reference>
<keyword evidence="1" id="KW-0472">Membrane</keyword>
<name>A0A1K2HZ24_9HYPH</name>
<accession>A0A1K2HZ24</accession>
<proteinExistence type="predicted"/>
<keyword evidence="4" id="KW-1185">Reference proteome</keyword>
<dbReference type="InterPro" id="IPR008274">
    <property type="entry name" value="AldOxase/xan_DH_MoCoBD1"/>
</dbReference>
<gene>
    <name evidence="3" type="ORF">SAMN02983003_2497</name>
</gene>
<dbReference type="Proteomes" id="UP000183447">
    <property type="component" value="Unassembled WGS sequence"/>
</dbReference>
<keyword evidence="1" id="KW-1133">Transmembrane helix</keyword>
<dbReference type="InterPro" id="IPR012368">
    <property type="entry name" value="OxRdtase_Mopterin-bd_su_IorB"/>
</dbReference>
<dbReference type="InterPro" id="IPR036856">
    <property type="entry name" value="Ald_Oxase/Xan_DH_a/b_sf"/>
</dbReference>
<dbReference type="InterPro" id="IPR052516">
    <property type="entry name" value="N-heterocyclic_Hydroxylase"/>
</dbReference>
<keyword evidence="1" id="KW-0812">Transmembrane</keyword>
<evidence type="ECO:0000256" key="1">
    <source>
        <dbReference type="SAM" id="Phobius"/>
    </source>
</evidence>
<sequence>MALMGKLAIRHRPLSVNRRQFVLSTLALGGGLMIGLTPYRESMAATSAKPWEGGEGTEFTAYLSIGPDNIVTVRSTTPDIGNGTFTANPMIISEELPLDWSLVRGEYIPPERDLAEGGKYSTSGYLAYFSGRSTEPEKLHELLQLAASTRERLRQAAAEEWSAAVADVTVEEGRLRHADGRTLTYGEVAEKAATVELAEEPAPKPRADWAVLGKQSRNKLQMPMIMNGSTVYGIDLKLPGMVYAALRQSPVQGGRLKSYDFEAVRGLSGVRGVAVVDPDEPRAGLPEGFRAPFGLTASQNGPQAAIAVIADSYWEAQTALDLMPVEWEAGEGARWTSTQTFYDHLSDRLTNPVDPNIVVAEGDAEAEIGDAADVEAEFLTPYMDHFTMEPLNGTALVEADRLEMWLPTQHTQQALFVGADETGLHPEKVLVNQTWVGTGFGRRVYNDDTRMVVAVAKTMPGVPVKVVWSREESMRQGRYRQVMAGRFTAKLDESGMPKAIKSSIAGAGAGHMGIANSPYRLAVPNWLIQTQNVNSNLLTGPWRGPGWNSNCFMLESFINQCAEKAGIDAIEYRKTLLAEFEDPAWIRLLDLVKEKSGWGTDQGRGIAQGVAIGNWGMGGYSSTAPVGFSGTTVATVVTAEVSRRGDIYIPRVDLAVDLGSLINEDAVRQMLEGGVVMTLGAAMHEEINLNNGRVVEGNLDSYRLARQNDPSLPLEIHVHFEGLSNGERFSEAGEPPMGPPPPALAHAVYKLTGQWLNRMPFGRQNLA</sequence>
<dbReference type="Gene3D" id="3.90.1170.50">
    <property type="entry name" value="Aldehyde oxidase/xanthine dehydrogenase, a/b hammerhead"/>
    <property type="match status" value="1"/>
</dbReference>
<evidence type="ECO:0000259" key="2">
    <source>
        <dbReference type="SMART" id="SM01008"/>
    </source>
</evidence>
<dbReference type="Pfam" id="PF20256">
    <property type="entry name" value="MoCoBD_2"/>
    <property type="match status" value="2"/>
</dbReference>
<dbReference type="InterPro" id="IPR037165">
    <property type="entry name" value="AldOxase/xan_DH_Mopterin-bd_sf"/>
</dbReference>
<dbReference type="RefSeq" id="WP_072343407.1">
    <property type="nucleotide sequence ID" value="NZ_FPKU01000002.1"/>
</dbReference>
<evidence type="ECO:0000313" key="3">
    <source>
        <dbReference type="EMBL" id="SFZ85300.1"/>
    </source>
</evidence>
<dbReference type="AlphaFoldDB" id="A0A1K2HZ24"/>
<dbReference type="EMBL" id="FPKU01000002">
    <property type="protein sequence ID" value="SFZ85300.1"/>
    <property type="molecule type" value="Genomic_DNA"/>
</dbReference>
<dbReference type="InterPro" id="IPR000674">
    <property type="entry name" value="Ald_Oxase/Xan_DH_a/b"/>
</dbReference>
<dbReference type="PANTHER" id="PTHR47495">
    <property type="entry name" value="ALDEHYDE DEHYDROGENASE"/>
    <property type="match status" value="1"/>
</dbReference>